<evidence type="ECO:0000313" key="3">
    <source>
        <dbReference type="EMBL" id="MBM6997749.1"/>
    </source>
</evidence>
<evidence type="ECO:0000259" key="2">
    <source>
        <dbReference type="PROSITE" id="PS51462"/>
    </source>
</evidence>
<proteinExistence type="predicted"/>
<dbReference type="SUPFAM" id="SSF55811">
    <property type="entry name" value="Nudix"/>
    <property type="match status" value="1"/>
</dbReference>
<comment type="caution">
    <text evidence="3">The sequence shown here is derived from an EMBL/GenBank/DDBJ whole genome shotgun (WGS) entry which is preliminary data.</text>
</comment>
<dbReference type="EMBL" id="JADCNN020000022">
    <property type="protein sequence ID" value="MBM6997749.1"/>
    <property type="molecule type" value="Genomic_DNA"/>
</dbReference>
<name>A0ABS2HD48_9BACL</name>
<keyword evidence="1" id="KW-0378">Hydrolase</keyword>
<dbReference type="RefSeq" id="WP_193418539.1">
    <property type="nucleotide sequence ID" value="NZ_JADCNN020000022.1"/>
</dbReference>
<evidence type="ECO:0000313" key="4">
    <source>
        <dbReference type="Proteomes" id="UP001516620"/>
    </source>
</evidence>
<dbReference type="PANTHER" id="PTHR21340:SF0">
    <property type="entry name" value="BIS(5'-NUCLEOSYL)-TETRAPHOSPHATASE [ASYMMETRICAL]"/>
    <property type="match status" value="1"/>
</dbReference>
<dbReference type="Proteomes" id="UP001516620">
    <property type="component" value="Unassembled WGS sequence"/>
</dbReference>
<gene>
    <name evidence="3" type="ORF">IM700_018975</name>
</gene>
<reference evidence="3 4" key="1">
    <citation type="submission" date="2021-01" db="EMBL/GenBank/DDBJ databases">
        <title>Paenibacillus sp.nov. isolated from the rhizosphere soil of tomato plant.</title>
        <authorList>
            <person name="Thin K.K."/>
            <person name="Zhang X."/>
            <person name="He S."/>
        </authorList>
    </citation>
    <scope>NUCLEOTIDE SEQUENCE [LARGE SCALE GENOMIC DNA]</scope>
    <source>
        <strain evidence="3 4">DXFW5</strain>
    </source>
</reference>
<dbReference type="Pfam" id="PF00293">
    <property type="entry name" value="NUDIX"/>
    <property type="match status" value="1"/>
</dbReference>
<organism evidence="3 4">
    <name type="scientific">Paenibacillus rhizolycopersici</name>
    <dbReference type="NCBI Taxonomy" id="2780073"/>
    <lineage>
        <taxon>Bacteria</taxon>
        <taxon>Bacillati</taxon>
        <taxon>Bacillota</taxon>
        <taxon>Bacilli</taxon>
        <taxon>Bacillales</taxon>
        <taxon>Paenibacillaceae</taxon>
        <taxon>Paenibacillus</taxon>
    </lineage>
</organism>
<dbReference type="InterPro" id="IPR051325">
    <property type="entry name" value="Nudix_hydrolase_domain"/>
</dbReference>
<dbReference type="Gene3D" id="3.90.79.10">
    <property type="entry name" value="Nucleoside Triphosphate Pyrophosphohydrolase"/>
    <property type="match status" value="1"/>
</dbReference>
<accession>A0ABS2HD48</accession>
<dbReference type="CDD" id="cd04690">
    <property type="entry name" value="NUDIX_Hydrolase"/>
    <property type="match status" value="1"/>
</dbReference>
<protein>
    <submittedName>
        <fullName evidence="3">NUDIX domain-containing protein</fullName>
    </submittedName>
</protein>
<sequence>MDGKNIDKIAWISLREGRMLNVRSKGKELFYVPGGKRDPGETDRETLQREIQEELSVAVTPETIAFFATFEAQADGKPEGVLVRMTCYYAEAEGELQPASEIEEMAWLSYAERERTSLISRMIFDRLHEMNLL</sequence>
<keyword evidence="4" id="KW-1185">Reference proteome</keyword>
<dbReference type="InterPro" id="IPR015797">
    <property type="entry name" value="NUDIX_hydrolase-like_dom_sf"/>
</dbReference>
<feature type="domain" description="Nudix hydrolase" evidence="2">
    <location>
        <begin position="4"/>
        <end position="132"/>
    </location>
</feature>
<dbReference type="PANTHER" id="PTHR21340">
    <property type="entry name" value="DIADENOSINE 5,5-P1,P4-TETRAPHOSPHATE PYROPHOSPHOHYDROLASE MUTT"/>
    <property type="match status" value="1"/>
</dbReference>
<dbReference type="InterPro" id="IPR000086">
    <property type="entry name" value="NUDIX_hydrolase_dom"/>
</dbReference>
<dbReference type="PROSITE" id="PS51462">
    <property type="entry name" value="NUDIX"/>
    <property type="match status" value="1"/>
</dbReference>
<evidence type="ECO:0000256" key="1">
    <source>
        <dbReference type="ARBA" id="ARBA00022801"/>
    </source>
</evidence>